<proteinExistence type="inferred from homology"/>
<keyword evidence="4" id="KW-1185">Reference proteome</keyword>
<dbReference type="GO" id="GO:0005634">
    <property type="term" value="C:nucleus"/>
    <property type="evidence" value="ECO:0007669"/>
    <property type="project" value="UniProtKB-ARBA"/>
</dbReference>
<evidence type="ECO:0000256" key="1">
    <source>
        <dbReference type="ARBA" id="ARBA00007797"/>
    </source>
</evidence>
<dbReference type="InterPro" id="IPR040155">
    <property type="entry name" value="CEBPZ/Mak21-like"/>
</dbReference>
<reference evidence="5" key="2">
    <citation type="submission" date="2025-08" db="UniProtKB">
        <authorList>
            <consortium name="RefSeq"/>
        </authorList>
    </citation>
    <scope>IDENTIFICATION</scope>
    <source>
        <tissue evidence="5">Leaf</tissue>
    </source>
</reference>
<organism evidence="4 5">
    <name type="scientific">Raphanus sativus</name>
    <name type="common">Radish</name>
    <name type="synonym">Raphanus raphanistrum var. sativus</name>
    <dbReference type="NCBI Taxonomy" id="3726"/>
    <lineage>
        <taxon>Eukaryota</taxon>
        <taxon>Viridiplantae</taxon>
        <taxon>Streptophyta</taxon>
        <taxon>Embryophyta</taxon>
        <taxon>Tracheophyta</taxon>
        <taxon>Spermatophyta</taxon>
        <taxon>Magnoliopsida</taxon>
        <taxon>eudicotyledons</taxon>
        <taxon>Gunneridae</taxon>
        <taxon>Pentapetalae</taxon>
        <taxon>rosids</taxon>
        <taxon>malvids</taxon>
        <taxon>Brassicales</taxon>
        <taxon>Brassicaceae</taxon>
        <taxon>Brassiceae</taxon>
        <taxon>Raphanus</taxon>
    </lineage>
</organism>
<evidence type="ECO:0000259" key="3">
    <source>
        <dbReference type="Pfam" id="PF03914"/>
    </source>
</evidence>
<protein>
    <submittedName>
        <fullName evidence="5">Protein SLOW WALKER 2 isoform X2</fullName>
    </submittedName>
</protein>
<dbReference type="Proteomes" id="UP000504610">
    <property type="component" value="Chromosome 2"/>
</dbReference>
<dbReference type="PANTHER" id="PTHR12048:SF0">
    <property type="entry name" value="CCAAT_ENHANCER-BINDING PROTEIN ZETA"/>
    <property type="match status" value="1"/>
</dbReference>
<gene>
    <name evidence="5" type="primary">LOC108841095</name>
</gene>
<evidence type="ECO:0000256" key="2">
    <source>
        <dbReference type="SAM" id="SignalP"/>
    </source>
</evidence>
<feature type="domain" description="CCAAT-binding factor" evidence="3">
    <location>
        <begin position="63"/>
        <end position="108"/>
    </location>
</feature>
<dbReference type="RefSeq" id="XP_018469379.1">
    <property type="nucleotide sequence ID" value="XM_018613877.2"/>
</dbReference>
<evidence type="ECO:0000313" key="4">
    <source>
        <dbReference type="Proteomes" id="UP000504610"/>
    </source>
</evidence>
<evidence type="ECO:0000313" key="5">
    <source>
        <dbReference type="RefSeq" id="XP_018469379.1"/>
    </source>
</evidence>
<sequence length="158" mass="17628">MCFFLYTLCSLMALRLYSSPCAFLQGVDRAFPYVSTDEVGVIIESQTPVLFKLVHSKNFNVGVQSLMLLDKISSKNKIVSDRFYRALYSKLLLPSTMNSSKARLKCLFGLLLGVRKNNIKPPSPKESCSNGDRVSWWELVLLSSRAHPSVATMAGTLL</sequence>
<dbReference type="InterPro" id="IPR005612">
    <property type="entry name" value="CCAAT-binding_factor"/>
</dbReference>
<dbReference type="AlphaFoldDB" id="A0A6J0MBD4"/>
<keyword evidence="2" id="KW-0732">Signal</keyword>
<feature type="signal peptide" evidence="2">
    <location>
        <begin position="1"/>
        <end position="18"/>
    </location>
</feature>
<dbReference type="Pfam" id="PF03914">
    <property type="entry name" value="CBF"/>
    <property type="match status" value="1"/>
</dbReference>
<name>A0A6J0MBD4_RAPSA</name>
<dbReference type="PANTHER" id="PTHR12048">
    <property type="entry name" value="CCAAT-BINDING FACTOR-RELATED"/>
    <property type="match status" value="1"/>
</dbReference>
<reference evidence="4" key="1">
    <citation type="journal article" date="2019" name="Database">
        <title>The radish genome database (RadishGD): an integrated information resource for radish genomics.</title>
        <authorList>
            <person name="Yu H.J."/>
            <person name="Baek S."/>
            <person name="Lee Y.J."/>
            <person name="Cho A."/>
            <person name="Mun J.H."/>
        </authorList>
    </citation>
    <scope>NUCLEOTIDE SEQUENCE [LARGE SCALE GENOMIC DNA]</scope>
    <source>
        <strain evidence="4">cv. WK10039</strain>
    </source>
</reference>
<accession>A0A6J0MBD4</accession>
<comment type="similarity">
    <text evidence="1">Belongs to the CBF/MAK21 family.</text>
</comment>
<dbReference type="GeneID" id="108841095"/>
<dbReference type="OrthoDB" id="1738242at2759"/>
<feature type="chain" id="PRO_5026864688" evidence="2">
    <location>
        <begin position="19"/>
        <end position="158"/>
    </location>
</feature>